<sequence>MILGNRLSLMPRRRVLCWTPTQRAYSAAASQPGSTSRFYKTFSRPLAKTLLLAVFTYQLAYWTWAKLEAEEMHAEQQATIAELQTQVRALAADSSKSS</sequence>
<evidence type="ECO:0000313" key="2">
    <source>
        <dbReference type="EMBL" id="PFH60522.1"/>
    </source>
</evidence>
<evidence type="ECO:0000256" key="1">
    <source>
        <dbReference type="SAM" id="Coils"/>
    </source>
</evidence>
<dbReference type="EMBL" id="LAZP02000124">
    <property type="protein sequence ID" value="PFH60522.1"/>
    <property type="molecule type" value="Genomic_DNA"/>
</dbReference>
<feature type="coiled-coil region" evidence="1">
    <location>
        <begin position="66"/>
        <end position="93"/>
    </location>
</feature>
<keyword evidence="1" id="KW-0175">Coiled coil</keyword>
<accession>A0A2A9PHX6</accession>
<protein>
    <recommendedName>
        <fullName evidence="4">Inner membrane assembly complex subunit 17</fullName>
    </recommendedName>
</protein>
<keyword evidence="3" id="KW-1185">Reference proteome</keyword>
<evidence type="ECO:0008006" key="4">
    <source>
        <dbReference type="Google" id="ProtNLM"/>
    </source>
</evidence>
<evidence type="ECO:0000313" key="3">
    <source>
        <dbReference type="Proteomes" id="UP000037136"/>
    </source>
</evidence>
<dbReference type="Proteomes" id="UP000037136">
    <property type="component" value="Unassembled WGS sequence"/>
</dbReference>
<gene>
    <name evidence="2" type="ORF">XA68_10836</name>
</gene>
<reference evidence="2 3" key="1">
    <citation type="journal article" date="2015" name="BMC Genomics">
        <title>Gene expression during zombie ant biting behavior reflects the complexity underlying fungal parasitic behavioral manipulation.</title>
        <authorList>
            <person name="de Bekker C."/>
            <person name="Ohm R.A."/>
            <person name="Loreto R.G."/>
            <person name="Sebastian A."/>
            <person name="Albert I."/>
            <person name="Merrow M."/>
            <person name="Brachmann A."/>
            <person name="Hughes D.P."/>
        </authorList>
    </citation>
    <scope>NUCLEOTIDE SEQUENCE [LARGE SCALE GENOMIC DNA]</scope>
    <source>
        <strain evidence="2 3">SC16a</strain>
    </source>
</reference>
<name>A0A2A9PHX6_OPHUN</name>
<proteinExistence type="predicted"/>
<organism evidence="2 3">
    <name type="scientific">Ophiocordyceps unilateralis</name>
    <name type="common">Zombie-ant fungus</name>
    <name type="synonym">Torrubia unilateralis</name>
    <dbReference type="NCBI Taxonomy" id="268505"/>
    <lineage>
        <taxon>Eukaryota</taxon>
        <taxon>Fungi</taxon>
        <taxon>Dikarya</taxon>
        <taxon>Ascomycota</taxon>
        <taxon>Pezizomycotina</taxon>
        <taxon>Sordariomycetes</taxon>
        <taxon>Hypocreomycetidae</taxon>
        <taxon>Hypocreales</taxon>
        <taxon>Ophiocordycipitaceae</taxon>
        <taxon>Ophiocordyceps</taxon>
    </lineage>
</organism>
<dbReference type="OrthoDB" id="2120024at2759"/>
<dbReference type="AlphaFoldDB" id="A0A2A9PHX6"/>
<reference evidence="2 3" key="2">
    <citation type="journal article" date="2017" name="Sci. Rep.">
        <title>Ant-infecting Ophiocordyceps genomes reveal a high diversity of potential behavioral manipulation genes and a possible major role for enterotoxins.</title>
        <authorList>
            <person name="de Bekker C."/>
            <person name="Ohm R.A."/>
            <person name="Evans H.C."/>
            <person name="Brachmann A."/>
            <person name="Hughes D.P."/>
        </authorList>
    </citation>
    <scope>NUCLEOTIDE SEQUENCE [LARGE SCALE GENOMIC DNA]</scope>
    <source>
        <strain evidence="2 3">SC16a</strain>
    </source>
</reference>
<comment type="caution">
    <text evidence="2">The sequence shown here is derived from an EMBL/GenBank/DDBJ whole genome shotgun (WGS) entry which is preliminary data.</text>
</comment>